<proteinExistence type="predicted"/>
<feature type="transmembrane region" description="Helical" evidence="5">
    <location>
        <begin position="87"/>
        <end position="106"/>
    </location>
</feature>
<name>A0ABS8G6H2_9ALTE</name>
<evidence type="ECO:0000256" key="4">
    <source>
        <dbReference type="ARBA" id="ARBA00023136"/>
    </source>
</evidence>
<evidence type="ECO:0000256" key="3">
    <source>
        <dbReference type="ARBA" id="ARBA00022989"/>
    </source>
</evidence>
<organism evidence="7 8">
    <name type="scientific">Fluctibacter halophilus</name>
    <dbReference type="NCBI Taxonomy" id="226011"/>
    <lineage>
        <taxon>Bacteria</taxon>
        <taxon>Pseudomonadati</taxon>
        <taxon>Pseudomonadota</taxon>
        <taxon>Gammaproteobacteria</taxon>
        <taxon>Alteromonadales</taxon>
        <taxon>Alteromonadaceae</taxon>
        <taxon>Fluctibacter</taxon>
    </lineage>
</organism>
<keyword evidence="8" id="KW-1185">Reference proteome</keyword>
<reference evidence="7 8" key="1">
    <citation type="submission" date="2021-10" db="EMBL/GenBank/DDBJ databases">
        <title>Draft genome of Aestuariibacter halophilus JC2043.</title>
        <authorList>
            <person name="Emsley S.A."/>
            <person name="Pfannmuller K.M."/>
            <person name="Ushijima B."/>
            <person name="Saw J.H."/>
            <person name="Videau P."/>
        </authorList>
    </citation>
    <scope>NUCLEOTIDE SEQUENCE [LARGE SCALE GENOMIC DNA]</scope>
    <source>
        <strain evidence="7 8">JC2043</strain>
    </source>
</reference>
<feature type="transmembrane region" description="Helical" evidence="5">
    <location>
        <begin position="181"/>
        <end position="203"/>
    </location>
</feature>
<comment type="caution">
    <text evidence="7">The sequence shown here is derived from an EMBL/GenBank/DDBJ whole genome shotgun (WGS) entry which is preliminary data.</text>
</comment>
<comment type="subcellular location">
    <subcellularLocation>
        <location evidence="1">Membrane</location>
        <topology evidence="1">Multi-pass membrane protein</topology>
    </subcellularLocation>
</comment>
<keyword evidence="2 5" id="KW-0812">Transmembrane</keyword>
<evidence type="ECO:0000313" key="7">
    <source>
        <dbReference type="EMBL" id="MCC2616135.1"/>
    </source>
</evidence>
<protein>
    <submittedName>
        <fullName evidence="7">YIP1 family protein</fullName>
    </submittedName>
</protein>
<dbReference type="InterPro" id="IPR006977">
    <property type="entry name" value="Yip1_dom"/>
</dbReference>
<gene>
    <name evidence="7" type="ORF">LJ739_07780</name>
</gene>
<dbReference type="Proteomes" id="UP001520878">
    <property type="component" value="Unassembled WGS sequence"/>
</dbReference>
<evidence type="ECO:0000259" key="6">
    <source>
        <dbReference type="Pfam" id="PF04893"/>
    </source>
</evidence>
<sequence length="235" mass="26783">MMQLVNTALNVLVAPQAEVDNIINRRRASLLPLLMLLVVFALLWGKYYDNVDFSWLKEQMITNALDDNEHMTREAMEENMATLSADMMFYVNLFSGSLAICILLLIRSVYMSIATNWVKKSRLNITHWFAISSWSTLPTTLLMLITLFYFSDQDLRYMSIEGVNLASLNNLFFHHSADSPWATMLNSLDVTLLWSLVIIALMFAKTADVALPKSLLVTFLPFLIIYGIWAGVILL</sequence>
<keyword evidence="4 5" id="KW-0472">Membrane</keyword>
<feature type="transmembrane region" description="Helical" evidence="5">
    <location>
        <begin position="30"/>
        <end position="48"/>
    </location>
</feature>
<accession>A0ABS8G6H2</accession>
<feature type="transmembrane region" description="Helical" evidence="5">
    <location>
        <begin position="215"/>
        <end position="234"/>
    </location>
</feature>
<evidence type="ECO:0000256" key="5">
    <source>
        <dbReference type="SAM" id="Phobius"/>
    </source>
</evidence>
<dbReference type="Pfam" id="PF04893">
    <property type="entry name" value="Yip1"/>
    <property type="match status" value="1"/>
</dbReference>
<keyword evidence="3 5" id="KW-1133">Transmembrane helix</keyword>
<feature type="domain" description="Yip1" evidence="6">
    <location>
        <begin position="10"/>
        <end position="230"/>
    </location>
</feature>
<feature type="transmembrane region" description="Helical" evidence="5">
    <location>
        <begin position="127"/>
        <end position="150"/>
    </location>
</feature>
<evidence type="ECO:0000256" key="1">
    <source>
        <dbReference type="ARBA" id="ARBA00004141"/>
    </source>
</evidence>
<evidence type="ECO:0000313" key="8">
    <source>
        <dbReference type="Proteomes" id="UP001520878"/>
    </source>
</evidence>
<evidence type="ECO:0000256" key="2">
    <source>
        <dbReference type="ARBA" id="ARBA00022692"/>
    </source>
</evidence>
<dbReference type="EMBL" id="JAJEWP010000001">
    <property type="protein sequence ID" value="MCC2616135.1"/>
    <property type="molecule type" value="Genomic_DNA"/>
</dbReference>
<dbReference type="RefSeq" id="WP_229158836.1">
    <property type="nucleotide sequence ID" value="NZ_JAJEWP010000001.1"/>
</dbReference>